<sequence length="180" mass="19276">RPRDVNCRTFHGTYDTVGPHVCAELAQYAGISLDRFYVLNPFLSPDCQGIRPYTNYCTGGFIEPERAWDGRCGPKHLNATCLGMDRGQCCNSETWTCGNSERDCAPGVCYEGACWGHKVYTTDGACGRGHGGRQCAGKWGDCCSVDGACGTGAPFCSEARCQSGNCMSDPRSQGIAETAA</sequence>
<feature type="domain" description="Chitin-binding type-1" evidence="3">
    <location>
        <begin position="123"/>
        <end position="168"/>
    </location>
</feature>
<accession>A0AAV9G2J7</accession>
<keyword evidence="5" id="KW-1185">Reference proteome</keyword>
<dbReference type="GO" id="GO:0008061">
    <property type="term" value="F:chitin binding"/>
    <property type="evidence" value="ECO:0007669"/>
    <property type="project" value="UniProtKB-UniRule"/>
</dbReference>
<dbReference type="SUPFAM" id="SSF57016">
    <property type="entry name" value="Plant lectins/antimicrobial peptides"/>
    <property type="match status" value="1"/>
</dbReference>
<comment type="caution">
    <text evidence="2">Lacks conserved residue(s) required for the propagation of feature annotation.</text>
</comment>
<evidence type="ECO:0000313" key="5">
    <source>
        <dbReference type="Proteomes" id="UP001321760"/>
    </source>
</evidence>
<evidence type="ECO:0000256" key="1">
    <source>
        <dbReference type="ARBA" id="ARBA00022669"/>
    </source>
</evidence>
<dbReference type="AlphaFoldDB" id="A0AAV9G2J7"/>
<feature type="non-terminal residue" evidence="4">
    <location>
        <position position="1"/>
    </location>
</feature>
<keyword evidence="1 2" id="KW-0147">Chitin-binding</keyword>
<dbReference type="InterPro" id="IPR036861">
    <property type="entry name" value="Endochitinase-like_sf"/>
</dbReference>
<proteinExistence type="predicted"/>
<dbReference type="Gene3D" id="3.30.60.10">
    <property type="entry name" value="Endochitinase-like"/>
    <property type="match status" value="1"/>
</dbReference>
<dbReference type="InterPro" id="IPR001002">
    <property type="entry name" value="Chitin-bd_1"/>
</dbReference>
<reference evidence="4" key="2">
    <citation type="submission" date="2023-05" db="EMBL/GenBank/DDBJ databases">
        <authorList>
            <consortium name="Lawrence Berkeley National Laboratory"/>
            <person name="Steindorff A."/>
            <person name="Hensen N."/>
            <person name="Bonometti L."/>
            <person name="Westerberg I."/>
            <person name="Brannstrom I.O."/>
            <person name="Guillou S."/>
            <person name="Cros-Aarteil S."/>
            <person name="Calhoun S."/>
            <person name="Haridas S."/>
            <person name="Kuo A."/>
            <person name="Mondo S."/>
            <person name="Pangilinan J."/>
            <person name="Riley R."/>
            <person name="Labutti K."/>
            <person name="Andreopoulos B."/>
            <person name="Lipzen A."/>
            <person name="Chen C."/>
            <person name="Yanf M."/>
            <person name="Daum C."/>
            <person name="Ng V."/>
            <person name="Clum A."/>
            <person name="Ohm R."/>
            <person name="Martin F."/>
            <person name="Silar P."/>
            <person name="Natvig D."/>
            <person name="Lalanne C."/>
            <person name="Gautier V."/>
            <person name="Ament-Velasquez S.L."/>
            <person name="Kruys A."/>
            <person name="Hutchinson M.I."/>
            <person name="Powell A.J."/>
            <person name="Barry K."/>
            <person name="Miller A.N."/>
            <person name="Grigoriev I.V."/>
            <person name="Debuchy R."/>
            <person name="Gladieux P."/>
            <person name="Thoren M.H."/>
            <person name="Johannesson H."/>
        </authorList>
    </citation>
    <scope>NUCLEOTIDE SEQUENCE</scope>
    <source>
        <strain evidence="4">PSN243</strain>
    </source>
</reference>
<reference evidence="4" key="1">
    <citation type="journal article" date="2023" name="Mol. Phylogenet. Evol.">
        <title>Genome-scale phylogeny and comparative genomics of the fungal order Sordariales.</title>
        <authorList>
            <person name="Hensen N."/>
            <person name="Bonometti L."/>
            <person name="Westerberg I."/>
            <person name="Brannstrom I.O."/>
            <person name="Guillou S."/>
            <person name="Cros-Aarteil S."/>
            <person name="Calhoun S."/>
            <person name="Haridas S."/>
            <person name="Kuo A."/>
            <person name="Mondo S."/>
            <person name="Pangilinan J."/>
            <person name="Riley R."/>
            <person name="LaButti K."/>
            <person name="Andreopoulos B."/>
            <person name="Lipzen A."/>
            <person name="Chen C."/>
            <person name="Yan M."/>
            <person name="Daum C."/>
            <person name="Ng V."/>
            <person name="Clum A."/>
            <person name="Steindorff A."/>
            <person name="Ohm R.A."/>
            <person name="Martin F."/>
            <person name="Silar P."/>
            <person name="Natvig D.O."/>
            <person name="Lalanne C."/>
            <person name="Gautier V."/>
            <person name="Ament-Velasquez S.L."/>
            <person name="Kruys A."/>
            <person name="Hutchinson M.I."/>
            <person name="Powell A.J."/>
            <person name="Barry K."/>
            <person name="Miller A.N."/>
            <person name="Grigoriev I.V."/>
            <person name="Debuchy R."/>
            <person name="Gladieux P."/>
            <person name="Hiltunen Thoren M."/>
            <person name="Johannesson H."/>
        </authorList>
    </citation>
    <scope>NUCLEOTIDE SEQUENCE</scope>
    <source>
        <strain evidence="4">PSN243</strain>
    </source>
</reference>
<name>A0AAV9G2J7_9PEZI</name>
<keyword evidence="2" id="KW-1015">Disulfide bond</keyword>
<dbReference type="Proteomes" id="UP001321760">
    <property type="component" value="Unassembled WGS sequence"/>
</dbReference>
<feature type="disulfide bond" evidence="2">
    <location>
        <begin position="142"/>
        <end position="156"/>
    </location>
</feature>
<evidence type="ECO:0000313" key="4">
    <source>
        <dbReference type="EMBL" id="KAK4442107.1"/>
    </source>
</evidence>
<organism evidence="4 5">
    <name type="scientific">Podospora aff. communis PSN243</name>
    <dbReference type="NCBI Taxonomy" id="3040156"/>
    <lineage>
        <taxon>Eukaryota</taxon>
        <taxon>Fungi</taxon>
        <taxon>Dikarya</taxon>
        <taxon>Ascomycota</taxon>
        <taxon>Pezizomycotina</taxon>
        <taxon>Sordariomycetes</taxon>
        <taxon>Sordariomycetidae</taxon>
        <taxon>Sordariales</taxon>
        <taxon>Podosporaceae</taxon>
        <taxon>Podospora</taxon>
    </lineage>
</organism>
<dbReference type="PROSITE" id="PS50941">
    <property type="entry name" value="CHIT_BIND_I_2"/>
    <property type="match status" value="1"/>
</dbReference>
<evidence type="ECO:0000256" key="2">
    <source>
        <dbReference type="PROSITE-ProRule" id="PRU00261"/>
    </source>
</evidence>
<gene>
    <name evidence="4" type="ORF">QBC34DRAFT_313805</name>
</gene>
<comment type="caution">
    <text evidence="4">The sequence shown here is derived from an EMBL/GenBank/DDBJ whole genome shotgun (WGS) entry which is preliminary data.</text>
</comment>
<protein>
    <recommendedName>
        <fullName evidence="3">Chitin-binding type-1 domain-containing protein</fullName>
    </recommendedName>
</protein>
<evidence type="ECO:0000259" key="3">
    <source>
        <dbReference type="PROSITE" id="PS50941"/>
    </source>
</evidence>
<dbReference type="EMBL" id="MU866033">
    <property type="protein sequence ID" value="KAK4442107.1"/>
    <property type="molecule type" value="Genomic_DNA"/>
</dbReference>